<sequence length="625" mass="70713">MSVSCVIQFARTMGADAVVAFPRSANKDAIVDHTASSYKRVKKQASAAADKVNVLLSYANAENMPYTKFLSALAVRGTMQGIQDMLKIASKKNVRAVIQRLPMSKANESIKLACDGSLQGISIEDCLDEEAFLKTLEESLQQHVATLSQQFLVLSASQVDRLAFRLHDALVPKRDVDTRVIQAWTIQPQLQLKVKASAHIQVLKLSTILREVQWLRVHQPQIFDMAEDEKEEQQKARAPIEMEIFPSLRVVEALNTKVTALRNVHFFAHQLRELHIEHTEVRALYLLLAPEAEKDENGALKAAGWRKLVKFQMNCCALATVDQSVNLLQAVRTLDLGWNQIEHFNTAMTTKSLEVLNLCHNQLLQVPPIQSLRSLKELDLAVNQLSSLKGIAALTALERLDVSHNQIADIAEVELLTRLPRLAFLKMEFNPIAQRPDYRREVLFFLGGQIELDGHEWSDAELNSMENRRKLRMIEHVKEPNVLWGQAADVPGYPKTVDDYFKTQRDVIITSERTCSKKQMNGDEDSNVSIVRKRVRTRSRKYTASDFMRDFEEEESLLREGNNVSNEMEMLVTRSSSQTHMTSLQSTGQRINIRVLLSAKEAAEYDLHFGIDGVPATIEIKVLVR</sequence>
<dbReference type="OrthoDB" id="676979at2759"/>
<dbReference type="PANTHER" id="PTHR15454">
    <property type="entry name" value="NISCHARIN RELATED"/>
    <property type="match status" value="1"/>
</dbReference>
<keyword evidence="1" id="KW-0433">Leucine-rich repeat</keyword>
<dbReference type="InterPro" id="IPR001611">
    <property type="entry name" value="Leu-rich_rpt"/>
</dbReference>
<dbReference type="GO" id="GO:0005737">
    <property type="term" value="C:cytoplasm"/>
    <property type="evidence" value="ECO:0007669"/>
    <property type="project" value="TreeGrafter"/>
</dbReference>
<dbReference type="InterPro" id="IPR003591">
    <property type="entry name" value="Leu-rich_rpt_typical-subtyp"/>
</dbReference>
<dbReference type="Pfam" id="PF13855">
    <property type="entry name" value="LRR_8"/>
    <property type="match status" value="1"/>
</dbReference>
<evidence type="ECO:0000256" key="2">
    <source>
        <dbReference type="ARBA" id="ARBA00022737"/>
    </source>
</evidence>
<dbReference type="EMBL" id="JAGDFL010000029">
    <property type="protein sequence ID" value="KAG7400470.1"/>
    <property type="molecule type" value="Genomic_DNA"/>
</dbReference>
<evidence type="ECO:0000256" key="1">
    <source>
        <dbReference type="ARBA" id="ARBA00022614"/>
    </source>
</evidence>
<dbReference type="PANTHER" id="PTHR15454:SF73">
    <property type="entry name" value="DYNEIN AXONEMAL LIGHT CHAIN 1"/>
    <property type="match status" value="1"/>
</dbReference>
<keyword evidence="4" id="KW-1185">Reference proteome</keyword>
<dbReference type="PROSITE" id="PS51450">
    <property type="entry name" value="LRR"/>
    <property type="match status" value="3"/>
</dbReference>
<reference evidence="3" key="1">
    <citation type="submission" date="2021-02" db="EMBL/GenBank/DDBJ databases">
        <authorList>
            <person name="Palmer J.M."/>
        </authorList>
    </citation>
    <scope>NUCLEOTIDE SEQUENCE</scope>
    <source>
        <strain evidence="3">SCRP23</strain>
    </source>
</reference>
<evidence type="ECO:0000313" key="4">
    <source>
        <dbReference type="Proteomes" id="UP000693981"/>
    </source>
</evidence>
<dbReference type="AlphaFoldDB" id="A0A8T1XAM2"/>
<name>A0A8T1XAM2_9STRA</name>
<protein>
    <submittedName>
        <fullName evidence="3">Uncharacterized protein</fullName>
    </submittedName>
</protein>
<dbReference type="Proteomes" id="UP000693981">
    <property type="component" value="Unassembled WGS sequence"/>
</dbReference>
<dbReference type="SMART" id="SM00369">
    <property type="entry name" value="LRR_TYP"/>
    <property type="match status" value="3"/>
</dbReference>
<gene>
    <name evidence="3" type="ORF">PHYBOEH_005498</name>
</gene>
<keyword evidence="2" id="KW-0677">Repeat</keyword>
<organism evidence="3 4">
    <name type="scientific">Phytophthora boehmeriae</name>
    <dbReference type="NCBI Taxonomy" id="109152"/>
    <lineage>
        <taxon>Eukaryota</taxon>
        <taxon>Sar</taxon>
        <taxon>Stramenopiles</taxon>
        <taxon>Oomycota</taxon>
        <taxon>Peronosporomycetes</taxon>
        <taxon>Peronosporales</taxon>
        <taxon>Peronosporaceae</taxon>
        <taxon>Phytophthora</taxon>
    </lineage>
</organism>
<accession>A0A8T1XAM2</accession>
<dbReference type="SMART" id="SM00365">
    <property type="entry name" value="LRR_SD22"/>
    <property type="match status" value="3"/>
</dbReference>
<comment type="caution">
    <text evidence="3">The sequence shown here is derived from an EMBL/GenBank/DDBJ whole genome shotgun (WGS) entry which is preliminary data.</text>
</comment>
<evidence type="ECO:0000313" key="3">
    <source>
        <dbReference type="EMBL" id="KAG7400470.1"/>
    </source>
</evidence>
<proteinExistence type="predicted"/>